<dbReference type="SUPFAM" id="SSF46785">
    <property type="entry name" value="Winged helix' DNA-binding domain"/>
    <property type="match status" value="1"/>
</dbReference>
<evidence type="ECO:0000313" key="7">
    <source>
        <dbReference type="Proteomes" id="UP000028681"/>
    </source>
</evidence>
<sequence length="306" mass="34005">MERLKRMAIFARVVECGSFTGAAAQLAMSVSSISQTITKLERALQIRLLNRSTRRISLTEAGRIYYQGCRKMLQEAQEVHEQLYAYNNTPSGTLRIGCSATMAQNVLAPISARMLAEYPGLSVNLVTGVPAPDLIADGLDLVVRAGDLQDSRLFCRALGAMPMVICAAKGYLQRHGTPESPAELGSYSWLNFSGQPAHDLTLIAPEGESLRLMPSGRFHTNDAQTLLSWLNAGAGITYLPLMWVIDAVRRKEVEILFPQYQSTPRPVYALYAQKAHLPVKLRLCLEYLSDYFAQMADTFRDTRQEK</sequence>
<dbReference type="PROSITE" id="PS50931">
    <property type="entry name" value="HTH_LYSR"/>
    <property type="match status" value="1"/>
</dbReference>
<evidence type="ECO:0000256" key="1">
    <source>
        <dbReference type="ARBA" id="ARBA00009437"/>
    </source>
</evidence>
<dbReference type="Pfam" id="PF03466">
    <property type="entry name" value="LysR_substrate"/>
    <property type="match status" value="1"/>
</dbReference>
<dbReference type="PANTHER" id="PTHR30537">
    <property type="entry name" value="HTH-TYPE TRANSCRIPTIONAL REGULATOR"/>
    <property type="match status" value="1"/>
</dbReference>
<evidence type="ECO:0000313" key="6">
    <source>
        <dbReference type="EMBL" id="AIJ07775.1"/>
    </source>
</evidence>
<dbReference type="GeneID" id="33938963"/>
<dbReference type="AlphaFoldDB" id="A0A076LGU7"/>
<organism evidence="6 7">
    <name type="scientific">Edwardsiella anguillarum ET080813</name>
    <dbReference type="NCBI Taxonomy" id="667120"/>
    <lineage>
        <taxon>Bacteria</taxon>
        <taxon>Pseudomonadati</taxon>
        <taxon>Pseudomonadota</taxon>
        <taxon>Gammaproteobacteria</taxon>
        <taxon>Enterobacterales</taxon>
        <taxon>Hafniaceae</taxon>
        <taxon>Edwardsiella</taxon>
    </lineage>
</organism>
<comment type="similarity">
    <text evidence="1">Belongs to the LysR transcriptional regulatory family.</text>
</comment>
<dbReference type="InterPro" id="IPR058163">
    <property type="entry name" value="LysR-type_TF_proteobact-type"/>
</dbReference>
<dbReference type="GO" id="GO:0003700">
    <property type="term" value="F:DNA-binding transcription factor activity"/>
    <property type="evidence" value="ECO:0007669"/>
    <property type="project" value="InterPro"/>
</dbReference>
<dbReference type="NCBIfam" id="NF007917">
    <property type="entry name" value="PRK10632.1"/>
    <property type="match status" value="1"/>
</dbReference>
<dbReference type="GO" id="GO:0006351">
    <property type="term" value="P:DNA-templated transcription"/>
    <property type="evidence" value="ECO:0007669"/>
    <property type="project" value="TreeGrafter"/>
</dbReference>
<evidence type="ECO:0000259" key="5">
    <source>
        <dbReference type="PROSITE" id="PS50931"/>
    </source>
</evidence>
<dbReference type="FunFam" id="1.10.10.10:FF:000001">
    <property type="entry name" value="LysR family transcriptional regulator"/>
    <property type="match status" value="1"/>
</dbReference>
<dbReference type="KEGG" id="ete:ETEE_1321"/>
<protein>
    <submittedName>
        <fullName evidence="6">DNA-binding transcriptional regulator</fullName>
    </submittedName>
</protein>
<dbReference type="RefSeq" id="WP_034164803.1">
    <property type="nucleotide sequence ID" value="NZ_CP006664.1"/>
</dbReference>
<dbReference type="Gene3D" id="3.40.190.290">
    <property type="match status" value="1"/>
</dbReference>
<evidence type="ECO:0000256" key="4">
    <source>
        <dbReference type="ARBA" id="ARBA00023163"/>
    </source>
</evidence>
<dbReference type="InterPro" id="IPR036390">
    <property type="entry name" value="WH_DNA-bd_sf"/>
</dbReference>
<dbReference type="SUPFAM" id="SSF53850">
    <property type="entry name" value="Periplasmic binding protein-like II"/>
    <property type="match status" value="1"/>
</dbReference>
<dbReference type="Gene3D" id="1.10.10.10">
    <property type="entry name" value="Winged helix-like DNA-binding domain superfamily/Winged helix DNA-binding domain"/>
    <property type="match status" value="1"/>
</dbReference>
<dbReference type="EMBL" id="CP006664">
    <property type="protein sequence ID" value="AIJ07775.1"/>
    <property type="molecule type" value="Genomic_DNA"/>
</dbReference>
<dbReference type="Pfam" id="PF00126">
    <property type="entry name" value="HTH_1"/>
    <property type="match status" value="1"/>
</dbReference>
<name>A0A076LGU7_9GAMM</name>
<evidence type="ECO:0000256" key="3">
    <source>
        <dbReference type="ARBA" id="ARBA00023125"/>
    </source>
</evidence>
<dbReference type="InterPro" id="IPR005119">
    <property type="entry name" value="LysR_subst-bd"/>
</dbReference>
<accession>A0A076LGU7</accession>
<dbReference type="PANTHER" id="PTHR30537:SF5">
    <property type="entry name" value="HTH-TYPE TRANSCRIPTIONAL ACTIVATOR TTDR-RELATED"/>
    <property type="match status" value="1"/>
</dbReference>
<keyword evidence="2" id="KW-0805">Transcription regulation</keyword>
<dbReference type="CDD" id="cd08422">
    <property type="entry name" value="PBP2_CrgA_like"/>
    <property type="match status" value="1"/>
</dbReference>
<dbReference type="InterPro" id="IPR036388">
    <property type="entry name" value="WH-like_DNA-bd_sf"/>
</dbReference>
<gene>
    <name evidence="6" type="ORF">ETEE_1321</name>
</gene>
<dbReference type="GO" id="GO:0043565">
    <property type="term" value="F:sequence-specific DNA binding"/>
    <property type="evidence" value="ECO:0007669"/>
    <property type="project" value="TreeGrafter"/>
</dbReference>
<feature type="domain" description="HTH lysR-type" evidence="5">
    <location>
        <begin position="1"/>
        <end position="59"/>
    </location>
</feature>
<keyword evidence="3 6" id="KW-0238">DNA-binding</keyword>
<keyword evidence="4" id="KW-0804">Transcription</keyword>
<proteinExistence type="inferred from homology"/>
<dbReference type="Proteomes" id="UP000028681">
    <property type="component" value="Chromosome"/>
</dbReference>
<dbReference type="InterPro" id="IPR000847">
    <property type="entry name" value="LysR_HTH_N"/>
</dbReference>
<evidence type="ECO:0000256" key="2">
    <source>
        <dbReference type="ARBA" id="ARBA00023015"/>
    </source>
</evidence>
<dbReference type="HOGENOM" id="CLU_039613_16_2_6"/>
<reference evidence="6 7" key="1">
    <citation type="journal article" date="2012" name="PLoS ONE">
        <title>Edwardsiella comparative phylogenomics reveal the new intra/inter-species taxonomic relationships, virulence evolution and niche adaptation mechanisms.</title>
        <authorList>
            <person name="Yang M."/>
            <person name="Lv Y."/>
            <person name="Xiao J."/>
            <person name="Wu H."/>
            <person name="Zheng H."/>
            <person name="Liu Q."/>
            <person name="Zhang Y."/>
            <person name="Wang Q."/>
        </authorList>
    </citation>
    <scope>NUCLEOTIDE SEQUENCE [LARGE SCALE GENOMIC DNA]</scope>
    <source>
        <strain evidence="7">080813</strain>
    </source>
</reference>